<dbReference type="GO" id="GO:0022857">
    <property type="term" value="F:transmembrane transporter activity"/>
    <property type="evidence" value="ECO:0007669"/>
    <property type="project" value="TreeGrafter"/>
</dbReference>
<dbReference type="GO" id="GO:0005886">
    <property type="term" value="C:plasma membrane"/>
    <property type="evidence" value="ECO:0007669"/>
    <property type="project" value="UniProtKB-SubCell"/>
</dbReference>
<proteinExistence type="predicted"/>
<evidence type="ECO:0000256" key="5">
    <source>
        <dbReference type="ARBA" id="ARBA00023136"/>
    </source>
</evidence>
<evidence type="ECO:0000256" key="4">
    <source>
        <dbReference type="ARBA" id="ARBA00022989"/>
    </source>
</evidence>
<feature type="domain" description="MacB-like periplasmic core" evidence="8">
    <location>
        <begin position="27"/>
        <end position="255"/>
    </location>
</feature>
<evidence type="ECO:0008006" key="11">
    <source>
        <dbReference type="Google" id="ProtNLM"/>
    </source>
</evidence>
<reference evidence="9 10" key="1">
    <citation type="submission" date="2016-05" db="EMBL/GenBank/DDBJ databases">
        <title>Niabella ginsenosidivorans BS26 whole genome sequencing.</title>
        <authorList>
            <person name="Im W.T."/>
            <person name="Siddiqi M.Z."/>
        </authorList>
    </citation>
    <scope>NUCLEOTIDE SEQUENCE [LARGE SCALE GENOMIC DNA]</scope>
    <source>
        <strain evidence="9 10">BS26</strain>
    </source>
</reference>
<dbReference type="PANTHER" id="PTHR30572:SF15">
    <property type="entry name" value="ABC TRANSPORTER PERMEASE"/>
    <property type="match status" value="1"/>
</dbReference>
<evidence type="ECO:0000256" key="1">
    <source>
        <dbReference type="ARBA" id="ARBA00004651"/>
    </source>
</evidence>
<dbReference type="PANTHER" id="PTHR30572">
    <property type="entry name" value="MEMBRANE COMPONENT OF TRANSPORTER-RELATED"/>
    <property type="match status" value="1"/>
</dbReference>
<name>A0A1A9I2L9_9BACT</name>
<organism evidence="9 10">
    <name type="scientific">Niabella ginsenosidivorans</name>
    <dbReference type="NCBI Taxonomy" id="1176587"/>
    <lineage>
        <taxon>Bacteria</taxon>
        <taxon>Pseudomonadati</taxon>
        <taxon>Bacteroidota</taxon>
        <taxon>Chitinophagia</taxon>
        <taxon>Chitinophagales</taxon>
        <taxon>Chitinophagaceae</taxon>
        <taxon>Niabella</taxon>
    </lineage>
</organism>
<keyword evidence="4 6" id="KW-1133">Transmembrane helix</keyword>
<evidence type="ECO:0000256" key="2">
    <source>
        <dbReference type="ARBA" id="ARBA00022475"/>
    </source>
</evidence>
<sequence length="417" mass="45926">MFRRTLEIVGSSFRMAMQELWKNKLRTFLSLFGVTIGIFCIIGVLATVNSLQRNIQNEIKSLGSNTIYVDKWDYHGGPDYPWWKYVNRPVPKYEEVKQIRDRTPDAQYVAFTLQSTGNSSVEYLGSVLNGINVYSVSEDFIKIQPLTMAYGRYISDAEFSYGTNVAVIGNEIAEKLFNEPELAINKTVSVGGKKILVAGVIAKQGKQMIGGWGFDQSMIIPFQFGRTIYNELKTDPVIMVQGREGITSKGLKDELMVAMRSLHKLSPRQEDDFALNDINDIGAEVESAFVGLNIGGAVIGGISLVVGLFGVANIMFVTVKERTPQIGLKKALGAKRKIILTEFLLESAFLCMLGGIIGLLLVYLLAQILSNALNFPVFISVGNMIWTFLICVLVGIIAGIIPAVQAAKMDPVVAIRS</sequence>
<keyword evidence="5 6" id="KW-0472">Membrane</keyword>
<dbReference type="RefSeq" id="WP_067756995.1">
    <property type="nucleotide sequence ID" value="NZ_CP015772.1"/>
</dbReference>
<dbReference type="Proteomes" id="UP000077667">
    <property type="component" value="Chromosome"/>
</dbReference>
<dbReference type="AlphaFoldDB" id="A0A1A9I2L9"/>
<keyword evidence="3 6" id="KW-0812">Transmembrane</keyword>
<feature type="transmembrane region" description="Helical" evidence="6">
    <location>
        <begin position="338"/>
        <end position="365"/>
    </location>
</feature>
<comment type="subcellular location">
    <subcellularLocation>
        <location evidence="1">Cell membrane</location>
        <topology evidence="1">Multi-pass membrane protein</topology>
    </subcellularLocation>
</comment>
<evidence type="ECO:0000259" key="8">
    <source>
        <dbReference type="Pfam" id="PF12704"/>
    </source>
</evidence>
<dbReference type="InterPro" id="IPR003838">
    <property type="entry name" value="ABC3_permease_C"/>
</dbReference>
<evidence type="ECO:0000256" key="3">
    <source>
        <dbReference type="ARBA" id="ARBA00022692"/>
    </source>
</evidence>
<keyword evidence="2" id="KW-1003">Cell membrane</keyword>
<dbReference type="STRING" id="1176587.A8C56_13570"/>
<dbReference type="InterPro" id="IPR050250">
    <property type="entry name" value="Macrolide_Exporter_MacB"/>
</dbReference>
<dbReference type="KEGG" id="nia:A8C56_13570"/>
<evidence type="ECO:0000313" key="10">
    <source>
        <dbReference type="Proteomes" id="UP000077667"/>
    </source>
</evidence>
<feature type="domain" description="ABC3 transporter permease C-terminal" evidence="7">
    <location>
        <begin position="298"/>
        <end position="411"/>
    </location>
</feature>
<dbReference type="EMBL" id="CP015772">
    <property type="protein sequence ID" value="ANH81866.1"/>
    <property type="molecule type" value="Genomic_DNA"/>
</dbReference>
<feature type="transmembrane region" description="Helical" evidence="6">
    <location>
        <begin position="294"/>
        <end position="317"/>
    </location>
</feature>
<protein>
    <recommendedName>
        <fullName evidence="11">ABC transporter</fullName>
    </recommendedName>
</protein>
<feature type="transmembrane region" description="Helical" evidence="6">
    <location>
        <begin position="385"/>
        <end position="407"/>
    </location>
</feature>
<feature type="transmembrane region" description="Helical" evidence="6">
    <location>
        <begin position="27"/>
        <end position="48"/>
    </location>
</feature>
<dbReference type="Pfam" id="PF12704">
    <property type="entry name" value="MacB_PCD"/>
    <property type="match status" value="1"/>
</dbReference>
<dbReference type="InterPro" id="IPR025857">
    <property type="entry name" value="MacB_PCD"/>
</dbReference>
<dbReference type="OrthoDB" id="9770036at2"/>
<accession>A0A1A9I2L9</accession>
<dbReference type="Pfam" id="PF02687">
    <property type="entry name" value="FtsX"/>
    <property type="match status" value="1"/>
</dbReference>
<evidence type="ECO:0000259" key="7">
    <source>
        <dbReference type="Pfam" id="PF02687"/>
    </source>
</evidence>
<evidence type="ECO:0000313" key="9">
    <source>
        <dbReference type="EMBL" id="ANH81866.1"/>
    </source>
</evidence>
<gene>
    <name evidence="9" type="ORF">A8C56_13570</name>
</gene>
<evidence type="ECO:0000256" key="6">
    <source>
        <dbReference type="SAM" id="Phobius"/>
    </source>
</evidence>
<keyword evidence="10" id="KW-1185">Reference proteome</keyword>